<protein>
    <submittedName>
        <fullName evidence="1">Uncharacterized protein</fullName>
    </submittedName>
</protein>
<dbReference type="Proteomes" id="UP000224460">
    <property type="component" value="Unassembled WGS sequence"/>
</dbReference>
<reference evidence="1" key="1">
    <citation type="submission" date="2017-10" db="EMBL/GenBank/DDBJ databases">
        <title>Genome sequence of cellulolytic Lachnospiraceae bacterium XHS1971 isolated from hotspring sediment.</title>
        <authorList>
            <person name="Vasudevan G."/>
            <person name="Joshi A.J."/>
            <person name="Hivarkar S."/>
            <person name="Lanjekar V.B."/>
            <person name="Dhakephalkar P.K."/>
            <person name="Dagar S."/>
        </authorList>
    </citation>
    <scope>NUCLEOTIDE SEQUENCE</scope>
    <source>
        <strain evidence="1">XHS1971</strain>
    </source>
</reference>
<gene>
    <name evidence="1" type="ORF">CS063_07775</name>
</gene>
<organism evidence="1 2">
    <name type="scientific">Sporanaerobium hydrogeniformans</name>
    <dbReference type="NCBI Taxonomy" id="3072179"/>
    <lineage>
        <taxon>Bacteria</taxon>
        <taxon>Bacillati</taxon>
        <taxon>Bacillota</taxon>
        <taxon>Clostridia</taxon>
        <taxon>Lachnospirales</taxon>
        <taxon>Lachnospiraceae</taxon>
        <taxon>Sporanaerobium</taxon>
    </lineage>
</organism>
<evidence type="ECO:0000313" key="2">
    <source>
        <dbReference type="Proteomes" id="UP000224460"/>
    </source>
</evidence>
<name>A0AC61DDX3_9FIRM</name>
<proteinExistence type="predicted"/>
<dbReference type="EMBL" id="PEDL01000006">
    <property type="protein sequence ID" value="PHV70911.1"/>
    <property type="molecule type" value="Genomic_DNA"/>
</dbReference>
<accession>A0AC61DDX3</accession>
<comment type="caution">
    <text evidence="1">The sequence shown here is derived from an EMBL/GenBank/DDBJ whole genome shotgun (WGS) entry which is preliminary data.</text>
</comment>
<sequence>MSKESTSINIERDLDEIAALIWGYMDKTYLAQFKTKIEGYRSECENNLGKEAQLLRAIIPFMPEEKPILKFILDAIIYNDIIEKSFTEYKHLETLYRDDNKDRELLKKLTYKLIMYKLITAIERGSLERNTLEGEHS</sequence>
<keyword evidence="2" id="KW-1185">Reference proteome</keyword>
<evidence type="ECO:0000313" key="1">
    <source>
        <dbReference type="EMBL" id="PHV70911.1"/>
    </source>
</evidence>